<dbReference type="PROSITE" id="PS50893">
    <property type="entry name" value="ABC_TRANSPORTER_2"/>
    <property type="match status" value="1"/>
</dbReference>
<feature type="transmembrane region" description="Helical" evidence="13">
    <location>
        <begin position="916"/>
        <end position="939"/>
    </location>
</feature>
<feature type="transmembrane region" description="Helical" evidence="13">
    <location>
        <begin position="342"/>
        <end position="364"/>
    </location>
</feature>
<dbReference type="InterPro" id="IPR013525">
    <property type="entry name" value="ABC2_TM"/>
</dbReference>
<dbReference type="STRING" id="50990.A0A4Y7PR22"/>
<protein>
    <recommendedName>
        <fullName evidence="15">ABC transporter domain-containing protein</fullName>
    </recommendedName>
</protein>
<comment type="similarity">
    <text evidence="2">Belongs to the ABC transporter superfamily. ABCG family. Eye pigment precursor importer (TC 3.A.1.204) subfamily.</text>
</comment>
<dbReference type="SUPFAM" id="SSF52540">
    <property type="entry name" value="P-loop containing nucleoside triphosphate hydrolases"/>
    <property type="match status" value="1"/>
</dbReference>
<keyword evidence="6" id="KW-0547">Nucleotide-binding</keyword>
<evidence type="ECO:0000313" key="16">
    <source>
        <dbReference type="EMBL" id="TDL17897.1"/>
    </source>
</evidence>
<keyword evidence="8" id="KW-0067">ATP-binding</keyword>
<evidence type="ECO:0000313" key="17">
    <source>
        <dbReference type="Proteomes" id="UP000294933"/>
    </source>
</evidence>
<evidence type="ECO:0000256" key="11">
    <source>
        <dbReference type="ARBA" id="ARBA00023180"/>
    </source>
</evidence>
<accession>A0A4Y7PR22</accession>
<feature type="compositionally biased region" description="Polar residues" evidence="12">
    <location>
        <begin position="715"/>
        <end position="734"/>
    </location>
</feature>
<dbReference type="PANTHER" id="PTHR48041">
    <property type="entry name" value="ABC TRANSPORTER G FAMILY MEMBER 28"/>
    <property type="match status" value="1"/>
</dbReference>
<evidence type="ECO:0000256" key="8">
    <source>
        <dbReference type="ARBA" id="ARBA00022840"/>
    </source>
</evidence>
<dbReference type="FunFam" id="3.40.50.300:FF:000702">
    <property type="entry name" value="ABC transporter (Adp1)"/>
    <property type="match status" value="1"/>
</dbReference>
<dbReference type="InterPro" id="IPR002049">
    <property type="entry name" value="LE_dom"/>
</dbReference>
<evidence type="ECO:0000256" key="2">
    <source>
        <dbReference type="ARBA" id="ARBA00005814"/>
    </source>
</evidence>
<dbReference type="EMBL" id="ML170214">
    <property type="protein sequence ID" value="TDL17897.1"/>
    <property type="molecule type" value="Genomic_DNA"/>
</dbReference>
<keyword evidence="4 13" id="KW-0812">Transmembrane</keyword>
<dbReference type="CDD" id="cd03213">
    <property type="entry name" value="ABCG_EPDR"/>
    <property type="match status" value="1"/>
</dbReference>
<dbReference type="CDD" id="cd00055">
    <property type="entry name" value="EGF_Lam"/>
    <property type="match status" value="1"/>
</dbReference>
<evidence type="ECO:0000256" key="14">
    <source>
        <dbReference type="SAM" id="SignalP"/>
    </source>
</evidence>
<evidence type="ECO:0000256" key="12">
    <source>
        <dbReference type="SAM" id="MobiDB-lite"/>
    </source>
</evidence>
<evidence type="ECO:0000256" key="1">
    <source>
        <dbReference type="ARBA" id="ARBA00004477"/>
    </source>
</evidence>
<keyword evidence="9 13" id="KW-1133">Transmembrane helix</keyword>
<dbReference type="Pfam" id="PF00005">
    <property type="entry name" value="ABC_tran"/>
    <property type="match status" value="1"/>
</dbReference>
<dbReference type="Gene3D" id="3.40.50.300">
    <property type="entry name" value="P-loop containing nucleotide triphosphate hydrolases"/>
    <property type="match status" value="1"/>
</dbReference>
<dbReference type="Pfam" id="PF01061">
    <property type="entry name" value="ABC2_membrane"/>
    <property type="match status" value="1"/>
</dbReference>
<feature type="transmembrane region" description="Helical" evidence="13">
    <location>
        <begin position="951"/>
        <end position="974"/>
    </location>
</feature>
<evidence type="ECO:0000259" key="15">
    <source>
        <dbReference type="PROSITE" id="PS50893"/>
    </source>
</evidence>
<reference evidence="16 17" key="1">
    <citation type="submission" date="2018-06" db="EMBL/GenBank/DDBJ databases">
        <title>A transcriptomic atlas of mushroom development highlights an independent origin of complex multicellularity.</title>
        <authorList>
            <consortium name="DOE Joint Genome Institute"/>
            <person name="Krizsan K."/>
            <person name="Almasi E."/>
            <person name="Merenyi Z."/>
            <person name="Sahu N."/>
            <person name="Viragh M."/>
            <person name="Koszo T."/>
            <person name="Mondo S."/>
            <person name="Kiss B."/>
            <person name="Balint B."/>
            <person name="Kues U."/>
            <person name="Barry K."/>
            <person name="Hegedus J.C."/>
            <person name="Henrissat B."/>
            <person name="Johnson J."/>
            <person name="Lipzen A."/>
            <person name="Ohm R."/>
            <person name="Nagy I."/>
            <person name="Pangilinan J."/>
            <person name="Yan J."/>
            <person name="Xiong Y."/>
            <person name="Grigoriev I.V."/>
            <person name="Hibbett D.S."/>
            <person name="Nagy L.G."/>
        </authorList>
    </citation>
    <scope>NUCLEOTIDE SEQUENCE [LARGE SCALE GENOMIC DNA]</scope>
    <source>
        <strain evidence="16 17">SZMC22713</strain>
    </source>
</reference>
<dbReference type="GO" id="GO:0005789">
    <property type="term" value="C:endoplasmic reticulum membrane"/>
    <property type="evidence" value="ECO:0007669"/>
    <property type="project" value="UniProtKB-SubCell"/>
</dbReference>
<feature type="signal peptide" evidence="14">
    <location>
        <begin position="1"/>
        <end position="27"/>
    </location>
</feature>
<feature type="transmembrane region" description="Helical" evidence="13">
    <location>
        <begin position="835"/>
        <end position="857"/>
    </location>
</feature>
<dbReference type="GO" id="GO:0140359">
    <property type="term" value="F:ABC-type transporter activity"/>
    <property type="evidence" value="ECO:0007669"/>
    <property type="project" value="InterPro"/>
</dbReference>
<dbReference type="GO" id="GO:0005524">
    <property type="term" value="F:ATP binding"/>
    <property type="evidence" value="ECO:0007669"/>
    <property type="project" value="UniProtKB-KW"/>
</dbReference>
<dbReference type="PROSITE" id="PS00211">
    <property type="entry name" value="ABC_TRANSPORTER_1"/>
    <property type="match status" value="1"/>
</dbReference>
<dbReference type="InterPro" id="IPR000742">
    <property type="entry name" value="EGF"/>
</dbReference>
<dbReference type="InterPro" id="IPR003439">
    <property type="entry name" value="ABC_transporter-like_ATP-bd"/>
</dbReference>
<dbReference type="Pfam" id="PF19055">
    <property type="entry name" value="ABC2_membrane_7"/>
    <property type="match status" value="1"/>
</dbReference>
<evidence type="ECO:0000256" key="9">
    <source>
        <dbReference type="ARBA" id="ARBA00022989"/>
    </source>
</evidence>
<feature type="compositionally biased region" description="Polar residues" evidence="12">
    <location>
        <begin position="690"/>
        <end position="708"/>
    </location>
</feature>
<keyword evidence="7" id="KW-0256">Endoplasmic reticulum</keyword>
<sequence length="1099" mass="121157">MLASRSAISRLPSQLLASLILVGFANAKPELATTNVSSWERQDVSYRILSLANADNLYLPPRKCPPCFNCLLPAFICGQYGECDTYNGQCKCPPGWGGIDCLIPQCDSLADGEHRRLREGDNGCECKDGWGGLNCNVCETDEACRGFPLPNDFVLSLDPSDDADHNNMTCYKGGQTVFSNHQMCDVTNRKIMDQLAGRIPRVTFSCDNMDQKCKFQFWVDQGESFYCGLDNCTTNVKVGYDRNTTEYACDQMKCACIPGRFLCGEDGSFDLTDFLAEEITGPASFSCVTGQSCIFSEANMNELIQFFFGDPYITLNCKGGECLHYSMVPGYIRPPKPDNSGWVALSALGALLIVITVSTVLWYAGRDQSNGLGQIRLPEHESAKLMMDHVPAALHFSNLSYTIGSRTILDGITGCVEPGQVLAIMGASGAGKSTFLDILARKRKRGFVSGKTLVNGKAVSDTDFKKVVGFVDQEDTLMSTLTVYETILYSALLRLPRAMNLETKIYRTLETMHELGILSIKNSRIGDSGHRSISGGEKRRVSIACELVTSPSILFLDEPTSGLDAYNAFNVVESLVNLARNYNRTVVFTIHQPRSNISALFDHLVLLAQGKMVYSGEMSRCQEYFQSIGKPCPPGFNIADYLRIKQRFAVDLTMQTEKESRTPERLPPPHPSENDETDLNDEERGFGSGRNVNRSIGSLPSSSDNSPAANEGVTEIQTTIPPVSTTEAGASKTSGYIKRKTSQLLDAVNLRSTTPEGPALPPKLAALVEAYAASHVAEAIRGEIDAFERQGRSEQLLDVAVENVLLRGGRRGASWGTQFRILSGRAFKNLYRDPTLLTTQYLASVALALICGILYHNVGNDIQGFQNRLGVFFFTLALFGFSCLSSLALFANERILFMRERSNGYYSSFTYFSSKILFDILPLRVVPPLFFGAIVYRLVGLVPEVTTFWKFLLILVLFNLTTATAVLFISIVFASQGVASLVGTLVLLFKCISDTSPNSLLFTGLLVNRESLGRISFLNTISFFHAAYEALAVNELRYLQLKQSKYGVELDVPAATILSNFGLQAQAFWWPDTALLGIFFASFTIASWLVLHFYVREKR</sequence>
<feature type="domain" description="ABC transporter" evidence="15">
    <location>
        <begin position="394"/>
        <end position="634"/>
    </location>
</feature>
<evidence type="ECO:0000256" key="3">
    <source>
        <dbReference type="ARBA" id="ARBA00022448"/>
    </source>
</evidence>
<evidence type="ECO:0000256" key="4">
    <source>
        <dbReference type="ARBA" id="ARBA00022692"/>
    </source>
</evidence>
<feature type="chain" id="PRO_5021306602" description="ABC transporter domain-containing protein" evidence="14">
    <location>
        <begin position="28"/>
        <end position="1099"/>
    </location>
</feature>
<keyword evidence="11" id="KW-0325">Glycoprotein</keyword>
<gene>
    <name evidence="16" type="ORF">BD410DRAFT_806898</name>
</gene>
<dbReference type="InterPro" id="IPR043926">
    <property type="entry name" value="ABCG_dom"/>
</dbReference>
<organism evidence="16 17">
    <name type="scientific">Rickenella mellea</name>
    <dbReference type="NCBI Taxonomy" id="50990"/>
    <lineage>
        <taxon>Eukaryota</taxon>
        <taxon>Fungi</taxon>
        <taxon>Dikarya</taxon>
        <taxon>Basidiomycota</taxon>
        <taxon>Agaricomycotina</taxon>
        <taxon>Agaricomycetes</taxon>
        <taxon>Hymenochaetales</taxon>
        <taxon>Rickenellaceae</taxon>
        <taxon>Rickenella</taxon>
    </lineage>
</organism>
<evidence type="ECO:0000256" key="10">
    <source>
        <dbReference type="ARBA" id="ARBA00023136"/>
    </source>
</evidence>
<keyword evidence="10 13" id="KW-0472">Membrane</keyword>
<name>A0A4Y7PR22_9AGAM</name>
<comment type="subcellular location">
    <subcellularLocation>
        <location evidence="1">Endoplasmic reticulum membrane</location>
        <topology evidence="1">Multi-pass membrane protein</topology>
    </subcellularLocation>
</comment>
<keyword evidence="17" id="KW-1185">Reference proteome</keyword>
<dbReference type="InterPro" id="IPR017871">
    <property type="entry name" value="ABC_transporter-like_CS"/>
</dbReference>
<dbReference type="PANTHER" id="PTHR48041:SF2">
    <property type="entry name" value="ATP-DEPENDENT PERMEASE-RELATED"/>
    <property type="match status" value="1"/>
</dbReference>
<feature type="transmembrane region" description="Helical" evidence="13">
    <location>
        <begin position="1075"/>
        <end position="1095"/>
    </location>
</feature>
<keyword evidence="3" id="KW-0813">Transport</keyword>
<dbReference type="VEuPathDB" id="FungiDB:BD410DRAFT_806898"/>
<dbReference type="SMART" id="SM00382">
    <property type="entry name" value="AAA"/>
    <property type="match status" value="1"/>
</dbReference>
<keyword evidence="5 14" id="KW-0732">Signal</keyword>
<dbReference type="InterPro" id="IPR050352">
    <property type="entry name" value="ABCG_transporters"/>
</dbReference>
<dbReference type="AlphaFoldDB" id="A0A4Y7PR22"/>
<dbReference type="InterPro" id="IPR003593">
    <property type="entry name" value="AAA+_ATPase"/>
</dbReference>
<evidence type="ECO:0000256" key="6">
    <source>
        <dbReference type="ARBA" id="ARBA00022741"/>
    </source>
</evidence>
<proteinExistence type="inferred from homology"/>
<feature type="transmembrane region" description="Helical" evidence="13">
    <location>
        <begin position="869"/>
        <end position="891"/>
    </location>
</feature>
<evidence type="ECO:0000256" key="13">
    <source>
        <dbReference type="SAM" id="Phobius"/>
    </source>
</evidence>
<dbReference type="InterPro" id="IPR027417">
    <property type="entry name" value="P-loop_NTPase"/>
</dbReference>
<feature type="region of interest" description="Disordered" evidence="12">
    <location>
        <begin position="655"/>
        <end position="734"/>
    </location>
</feature>
<dbReference type="OrthoDB" id="66620at2759"/>
<evidence type="ECO:0000256" key="7">
    <source>
        <dbReference type="ARBA" id="ARBA00022824"/>
    </source>
</evidence>
<dbReference type="PROSITE" id="PS00022">
    <property type="entry name" value="EGF_1"/>
    <property type="match status" value="1"/>
</dbReference>
<dbReference type="Proteomes" id="UP000294933">
    <property type="component" value="Unassembled WGS sequence"/>
</dbReference>
<dbReference type="GO" id="GO:0016887">
    <property type="term" value="F:ATP hydrolysis activity"/>
    <property type="evidence" value="ECO:0007669"/>
    <property type="project" value="InterPro"/>
</dbReference>
<evidence type="ECO:0000256" key="5">
    <source>
        <dbReference type="ARBA" id="ARBA00022729"/>
    </source>
</evidence>